<feature type="compositionally biased region" description="Gly residues" evidence="1">
    <location>
        <begin position="26"/>
        <end position="40"/>
    </location>
</feature>
<feature type="compositionally biased region" description="Basic and acidic residues" evidence="1">
    <location>
        <begin position="127"/>
        <end position="138"/>
    </location>
</feature>
<dbReference type="EMBL" id="RWIC01002308">
    <property type="protein sequence ID" value="TKC33812.1"/>
    <property type="molecule type" value="Genomic_DNA"/>
</dbReference>
<dbReference type="AlphaFoldDB" id="A0A4U1ECQ7"/>
<proteinExistence type="predicted"/>
<protein>
    <submittedName>
        <fullName evidence="2">Uncharacterized protein</fullName>
    </submittedName>
</protein>
<accession>A0A4U1ECQ7</accession>
<name>A0A4U1ECQ7_MONMO</name>
<feature type="region of interest" description="Disordered" evidence="1">
    <location>
        <begin position="1"/>
        <end position="278"/>
    </location>
</feature>
<evidence type="ECO:0000313" key="3">
    <source>
        <dbReference type="Proteomes" id="UP000308365"/>
    </source>
</evidence>
<feature type="non-terminal residue" evidence="2">
    <location>
        <position position="305"/>
    </location>
</feature>
<organism evidence="2 3">
    <name type="scientific">Monodon monoceros</name>
    <name type="common">Narwhal</name>
    <name type="synonym">Ceratodon monodon</name>
    <dbReference type="NCBI Taxonomy" id="40151"/>
    <lineage>
        <taxon>Eukaryota</taxon>
        <taxon>Metazoa</taxon>
        <taxon>Chordata</taxon>
        <taxon>Craniata</taxon>
        <taxon>Vertebrata</taxon>
        <taxon>Euteleostomi</taxon>
        <taxon>Mammalia</taxon>
        <taxon>Eutheria</taxon>
        <taxon>Laurasiatheria</taxon>
        <taxon>Artiodactyla</taxon>
        <taxon>Whippomorpha</taxon>
        <taxon>Cetacea</taxon>
        <taxon>Odontoceti</taxon>
        <taxon>Monodontidae</taxon>
        <taxon>Monodon</taxon>
    </lineage>
</organism>
<comment type="caution">
    <text evidence="2">The sequence shown here is derived from an EMBL/GenBank/DDBJ whole genome shotgun (WGS) entry which is preliminary data.</text>
</comment>
<evidence type="ECO:0000256" key="1">
    <source>
        <dbReference type="SAM" id="MobiDB-lite"/>
    </source>
</evidence>
<feature type="non-terminal residue" evidence="2">
    <location>
        <position position="1"/>
    </location>
</feature>
<feature type="compositionally biased region" description="Pro residues" evidence="1">
    <location>
        <begin position="77"/>
        <end position="108"/>
    </location>
</feature>
<feature type="compositionally biased region" description="Low complexity" evidence="1">
    <location>
        <begin position="12"/>
        <end position="25"/>
    </location>
</feature>
<sequence length="305" mass="31794">PLQRPLSPPVSTTPARTAPTPQPRARGGGSRWEEGGGGLVAPGSDLAGASRTLHPAAPTAAAPAGPRLGPAGLRSVGPPPSPPAPPAQPGPRTPGPAPPPAAARPPRIPGTSGADFYLYFLHSRRLVGRETPPRDRYLPRPGSARLPPSPPRPQTPEAAGGAPRGVAGQVPAGRTRPRLRRGDQRQVEGFGARRGRGRRQARQARGPPLSPPTPTREWAPPGETRPLPSCIAPPSSLVSEMWRPQQEGGNGPSRGARESQYCTPVDPGKSLEPGVAFPQPPPAPIHSLIHYSTNIFQCLPNCTVS</sequence>
<evidence type="ECO:0000313" key="2">
    <source>
        <dbReference type="EMBL" id="TKC33812.1"/>
    </source>
</evidence>
<feature type="compositionally biased region" description="Basic residues" evidence="1">
    <location>
        <begin position="193"/>
        <end position="202"/>
    </location>
</feature>
<reference evidence="3" key="1">
    <citation type="journal article" date="2019" name="IScience">
        <title>Narwhal Genome Reveals Long-Term Low Genetic Diversity despite Current Large Abundance Size.</title>
        <authorList>
            <person name="Westbury M.V."/>
            <person name="Petersen B."/>
            <person name="Garde E."/>
            <person name="Heide-Jorgensen M.P."/>
            <person name="Lorenzen E.D."/>
        </authorList>
    </citation>
    <scope>NUCLEOTIDE SEQUENCE [LARGE SCALE GENOMIC DNA]</scope>
</reference>
<dbReference type="Proteomes" id="UP000308365">
    <property type="component" value="Unassembled WGS sequence"/>
</dbReference>
<gene>
    <name evidence="2" type="ORF">EI555_003790</name>
</gene>
<feature type="compositionally biased region" description="Low complexity" evidence="1">
    <location>
        <begin position="51"/>
        <end position="74"/>
    </location>
</feature>